<name>A0A397SWQ6_9GLOM</name>
<dbReference type="EMBL" id="QKYT01000322">
    <property type="protein sequence ID" value="RIA87184.1"/>
    <property type="molecule type" value="Genomic_DNA"/>
</dbReference>
<accession>A0A397SWQ6</accession>
<gene>
    <name evidence="1" type="ORF">C1645_828164</name>
</gene>
<proteinExistence type="predicted"/>
<dbReference type="Proteomes" id="UP000265703">
    <property type="component" value="Unassembled WGS sequence"/>
</dbReference>
<evidence type="ECO:0000313" key="2">
    <source>
        <dbReference type="Proteomes" id="UP000265703"/>
    </source>
</evidence>
<dbReference type="AlphaFoldDB" id="A0A397SWQ6"/>
<organism evidence="1 2">
    <name type="scientific">Glomus cerebriforme</name>
    <dbReference type="NCBI Taxonomy" id="658196"/>
    <lineage>
        <taxon>Eukaryota</taxon>
        <taxon>Fungi</taxon>
        <taxon>Fungi incertae sedis</taxon>
        <taxon>Mucoromycota</taxon>
        <taxon>Glomeromycotina</taxon>
        <taxon>Glomeromycetes</taxon>
        <taxon>Glomerales</taxon>
        <taxon>Glomeraceae</taxon>
        <taxon>Glomus</taxon>
    </lineage>
</organism>
<evidence type="ECO:0000313" key="1">
    <source>
        <dbReference type="EMBL" id="RIA87184.1"/>
    </source>
</evidence>
<keyword evidence="2" id="KW-1185">Reference proteome</keyword>
<reference evidence="1 2" key="1">
    <citation type="submission" date="2018-06" db="EMBL/GenBank/DDBJ databases">
        <title>Comparative genomics reveals the genomic features of Rhizophagus irregularis, R. cerebriforme, R. diaphanum and Gigaspora rosea, and their symbiotic lifestyle signature.</title>
        <authorList>
            <person name="Morin E."/>
            <person name="San Clemente H."/>
            <person name="Chen E.C.H."/>
            <person name="De La Providencia I."/>
            <person name="Hainaut M."/>
            <person name="Kuo A."/>
            <person name="Kohler A."/>
            <person name="Murat C."/>
            <person name="Tang N."/>
            <person name="Roy S."/>
            <person name="Loubradou J."/>
            <person name="Henrissat B."/>
            <person name="Grigoriev I.V."/>
            <person name="Corradi N."/>
            <person name="Roux C."/>
            <person name="Martin F.M."/>
        </authorList>
    </citation>
    <scope>NUCLEOTIDE SEQUENCE [LARGE SCALE GENOMIC DNA]</scope>
    <source>
        <strain evidence="1 2">DAOM 227022</strain>
    </source>
</reference>
<comment type="caution">
    <text evidence="1">The sequence shown here is derived from an EMBL/GenBank/DDBJ whole genome shotgun (WGS) entry which is preliminary data.</text>
</comment>
<sequence length="217" mass="24864">MLLPPIVPPVVSATNGVLTTFLGIRKYRMFTVEIKNESEYNISISKKKQIQGRIVDYNMPQKIEPNSSGYMTVKSCRFASSSGVISCKVEKASKNLFLYIGWKTYMRRKPKHFTVVKKRKIRFDKNNLKNNLKLEGISTVTSSWEEKNFTIHVSMSHSRKTPRLKVELKRNPQLIDELKKNPRRATATDSASQIGSLERIELRVVIDTEGPNNIFDA</sequence>
<protein>
    <submittedName>
        <fullName evidence="1">Uncharacterized protein</fullName>
    </submittedName>
</protein>